<protein>
    <recommendedName>
        <fullName evidence="1">Putative restriction endonuclease domain-containing protein</fullName>
    </recommendedName>
</protein>
<organism evidence="2 3">
    <name type="scientific">Candidatus Venteria ishoeyi</name>
    <dbReference type="NCBI Taxonomy" id="1899563"/>
    <lineage>
        <taxon>Bacteria</taxon>
        <taxon>Pseudomonadati</taxon>
        <taxon>Pseudomonadota</taxon>
        <taxon>Gammaproteobacteria</taxon>
        <taxon>Thiotrichales</taxon>
        <taxon>Thiotrichaceae</taxon>
        <taxon>Venteria</taxon>
    </lineage>
</organism>
<dbReference type="EMBL" id="FMSV02000528">
    <property type="protein sequence ID" value="SEH07309.1"/>
    <property type="molecule type" value="Genomic_DNA"/>
</dbReference>
<keyword evidence="3" id="KW-1185">Reference proteome</keyword>
<dbReference type="RefSeq" id="WP_103920969.1">
    <property type="nucleotide sequence ID" value="NZ_FMSV02000528.1"/>
</dbReference>
<dbReference type="OrthoDB" id="26750at2"/>
<feature type="domain" description="Putative restriction endonuclease" evidence="1">
    <location>
        <begin position="13"/>
        <end position="172"/>
    </location>
</feature>
<accession>A0A1H6FDB2</accession>
<dbReference type="PANTHER" id="PTHR36558:SF1">
    <property type="entry name" value="RESTRICTION ENDONUCLEASE DOMAIN-CONTAINING PROTEIN-RELATED"/>
    <property type="match status" value="1"/>
</dbReference>
<evidence type="ECO:0000313" key="2">
    <source>
        <dbReference type="EMBL" id="SEH07309.1"/>
    </source>
</evidence>
<sequence>MSTQKKLLYTPAMYLELERKASERSEFVGGELFAMAGASRRHNTLTSNLVIELGVRLKNSDCQVYSSDMRVKFSEQGNFVYPDVVLACEPQQFDDKNLDNLCNPMLIIEVLSPSTESYDRGYKFSMYQRLPSVQHYILVSQDRLQIEYYQRKTDKQWLLTVLNKADDCLLIESLNINIVLQDIYAKVDLD</sequence>
<dbReference type="SUPFAM" id="SSF52980">
    <property type="entry name" value="Restriction endonuclease-like"/>
    <property type="match status" value="1"/>
</dbReference>
<evidence type="ECO:0000313" key="3">
    <source>
        <dbReference type="Proteomes" id="UP000236724"/>
    </source>
</evidence>
<dbReference type="PANTHER" id="PTHR36558">
    <property type="entry name" value="GLR1098 PROTEIN"/>
    <property type="match status" value="1"/>
</dbReference>
<dbReference type="CDD" id="cd06260">
    <property type="entry name" value="DUF820-like"/>
    <property type="match status" value="1"/>
</dbReference>
<evidence type="ECO:0000259" key="1">
    <source>
        <dbReference type="Pfam" id="PF05685"/>
    </source>
</evidence>
<dbReference type="Pfam" id="PF05685">
    <property type="entry name" value="Uma2"/>
    <property type="match status" value="1"/>
</dbReference>
<dbReference type="InterPro" id="IPR012296">
    <property type="entry name" value="Nuclease_put_TT1808"/>
</dbReference>
<dbReference type="AlphaFoldDB" id="A0A1H6FDB2"/>
<dbReference type="InterPro" id="IPR011335">
    <property type="entry name" value="Restrct_endonuc-II-like"/>
</dbReference>
<dbReference type="Gene3D" id="3.90.1570.10">
    <property type="entry name" value="tt1808, chain A"/>
    <property type="match status" value="1"/>
</dbReference>
<proteinExistence type="predicted"/>
<gene>
    <name evidence="2" type="ORF">MBHS_03184</name>
</gene>
<dbReference type="InterPro" id="IPR008538">
    <property type="entry name" value="Uma2"/>
</dbReference>
<name>A0A1H6FDB2_9GAMM</name>
<reference evidence="2 3" key="1">
    <citation type="submission" date="2016-10" db="EMBL/GenBank/DDBJ databases">
        <authorList>
            <person name="de Groot N.N."/>
        </authorList>
    </citation>
    <scope>NUCLEOTIDE SEQUENCE [LARGE SCALE GENOMIC DNA]</scope>
    <source>
        <strain evidence="2">MBHS1</strain>
    </source>
</reference>
<dbReference type="Proteomes" id="UP000236724">
    <property type="component" value="Unassembled WGS sequence"/>
</dbReference>